<dbReference type="EMBL" id="CAXHTA020000015">
    <property type="protein sequence ID" value="CAL5225846.1"/>
    <property type="molecule type" value="Genomic_DNA"/>
</dbReference>
<dbReference type="InterPro" id="IPR036396">
    <property type="entry name" value="Cyt_P450_sf"/>
</dbReference>
<dbReference type="Pfam" id="PF00067">
    <property type="entry name" value="p450"/>
    <property type="match status" value="1"/>
</dbReference>
<dbReference type="SUPFAM" id="SSF48264">
    <property type="entry name" value="Cytochrome P450"/>
    <property type="match status" value="1"/>
</dbReference>
<dbReference type="InterPro" id="IPR001128">
    <property type="entry name" value="Cyt_P450"/>
</dbReference>
<gene>
    <name evidence="2" type="primary">g8629</name>
    <name evidence="2" type="ORF">VP750_LOCUS7752</name>
</gene>
<keyword evidence="3" id="KW-1185">Reference proteome</keyword>
<dbReference type="InterPro" id="IPR050121">
    <property type="entry name" value="Cytochrome_P450_monoxygenase"/>
</dbReference>
<dbReference type="PRINTS" id="PR00385">
    <property type="entry name" value="P450"/>
</dbReference>
<accession>A0ABP1G0V7</accession>
<evidence type="ECO:0000256" key="1">
    <source>
        <dbReference type="ARBA" id="ARBA00010617"/>
    </source>
</evidence>
<name>A0ABP1G0V7_9CHLO</name>
<dbReference type="Proteomes" id="UP001497392">
    <property type="component" value="Unassembled WGS sequence"/>
</dbReference>
<comment type="caution">
    <text evidence="2">The sequence shown here is derived from an EMBL/GenBank/DDBJ whole genome shotgun (WGS) entry which is preliminary data.</text>
</comment>
<proteinExistence type="inferred from homology"/>
<dbReference type="PANTHER" id="PTHR24305">
    <property type="entry name" value="CYTOCHROME P450"/>
    <property type="match status" value="1"/>
</dbReference>
<protein>
    <submittedName>
        <fullName evidence="2">G8629 protein</fullName>
    </submittedName>
</protein>
<reference evidence="2 3" key="1">
    <citation type="submission" date="2024-06" db="EMBL/GenBank/DDBJ databases">
        <authorList>
            <person name="Kraege A."/>
            <person name="Thomma B."/>
        </authorList>
    </citation>
    <scope>NUCLEOTIDE SEQUENCE [LARGE SCALE GENOMIC DNA]</scope>
</reference>
<dbReference type="PANTHER" id="PTHR24305:SF166">
    <property type="entry name" value="CYTOCHROME P450 12A4, MITOCHONDRIAL-RELATED"/>
    <property type="match status" value="1"/>
</dbReference>
<sequence length="192" mass="21578">MDLDRPWQRLPTAALLEAEQILLDPLRRYKVWRKDVREDTAATKALHKVMQSLVDTMRDAGPLQHCRSPAGHQRPQHWQALEDKRLLPEASTLFMAGFETTGHTAAWVLFAVSQHSEVEANIVKELRSQDLLASPQAAAPRPIQWDDIPQLVYLTATIKETMRLYPVAGGATFRHSKSGKDVALRGGKLILS</sequence>
<dbReference type="Gene3D" id="1.10.630.10">
    <property type="entry name" value="Cytochrome P450"/>
    <property type="match status" value="1"/>
</dbReference>
<comment type="similarity">
    <text evidence="1">Belongs to the cytochrome P450 family.</text>
</comment>
<evidence type="ECO:0000313" key="2">
    <source>
        <dbReference type="EMBL" id="CAL5225846.1"/>
    </source>
</evidence>
<evidence type="ECO:0000313" key="3">
    <source>
        <dbReference type="Proteomes" id="UP001497392"/>
    </source>
</evidence>
<organism evidence="2 3">
    <name type="scientific">Coccomyxa viridis</name>
    <dbReference type="NCBI Taxonomy" id="1274662"/>
    <lineage>
        <taxon>Eukaryota</taxon>
        <taxon>Viridiplantae</taxon>
        <taxon>Chlorophyta</taxon>
        <taxon>core chlorophytes</taxon>
        <taxon>Trebouxiophyceae</taxon>
        <taxon>Trebouxiophyceae incertae sedis</taxon>
        <taxon>Coccomyxaceae</taxon>
        <taxon>Coccomyxa</taxon>
    </lineage>
</organism>